<evidence type="ECO:0000313" key="2">
    <source>
        <dbReference type="EMBL" id="SFS54575.1"/>
    </source>
</evidence>
<dbReference type="Proteomes" id="UP000199239">
    <property type="component" value="Unassembled WGS sequence"/>
</dbReference>
<dbReference type="EMBL" id="FPAJ01000001">
    <property type="protein sequence ID" value="SFS54575.1"/>
    <property type="molecule type" value="Genomic_DNA"/>
</dbReference>
<feature type="domain" description="YjiS-like" evidence="1">
    <location>
        <begin position="25"/>
        <end position="60"/>
    </location>
</feature>
<protein>
    <recommendedName>
        <fullName evidence="1">YjiS-like domain-containing protein</fullName>
    </recommendedName>
</protein>
<dbReference type="RefSeq" id="WP_093915047.1">
    <property type="nucleotide sequence ID" value="NZ_FPAJ01000001.1"/>
</dbReference>
<name>A0A1I6QQA3_9RHOB</name>
<dbReference type="AlphaFoldDB" id="A0A1I6QQA3"/>
<sequence length="70" mass="7726">MSYTTATTSSFDVAARMHSLIEGFRANRAQKRAERQTYNELAAMSDRDLADIGVARGEIRHIAAQAGVLR</sequence>
<dbReference type="InterPro" id="IPR009506">
    <property type="entry name" value="YjiS-like"/>
</dbReference>
<evidence type="ECO:0000259" key="1">
    <source>
        <dbReference type="Pfam" id="PF06568"/>
    </source>
</evidence>
<gene>
    <name evidence="2" type="ORF">SAMN04488040_0852</name>
</gene>
<dbReference type="Pfam" id="PF06568">
    <property type="entry name" value="YjiS-like"/>
    <property type="match status" value="1"/>
</dbReference>
<dbReference type="OrthoDB" id="8244198at2"/>
<dbReference type="STRING" id="394264.SAMN04488040_0852"/>
<organism evidence="2 3">
    <name type="scientific">Sulfitobacter marinus</name>
    <dbReference type="NCBI Taxonomy" id="394264"/>
    <lineage>
        <taxon>Bacteria</taxon>
        <taxon>Pseudomonadati</taxon>
        <taxon>Pseudomonadota</taxon>
        <taxon>Alphaproteobacteria</taxon>
        <taxon>Rhodobacterales</taxon>
        <taxon>Roseobacteraceae</taxon>
        <taxon>Sulfitobacter</taxon>
    </lineage>
</organism>
<accession>A0A1I6QQA3</accession>
<reference evidence="3" key="1">
    <citation type="submission" date="2016-10" db="EMBL/GenBank/DDBJ databases">
        <authorList>
            <person name="Varghese N."/>
            <person name="Submissions S."/>
        </authorList>
    </citation>
    <scope>NUCLEOTIDE SEQUENCE [LARGE SCALE GENOMIC DNA]</scope>
    <source>
        <strain evidence="3">DSM 23422</strain>
    </source>
</reference>
<proteinExistence type="predicted"/>
<keyword evidence="3" id="KW-1185">Reference proteome</keyword>
<evidence type="ECO:0000313" key="3">
    <source>
        <dbReference type="Proteomes" id="UP000199239"/>
    </source>
</evidence>